<reference evidence="2 3" key="1">
    <citation type="journal article" date="2016" name="DNA Res.">
        <title>The draft genome of MD-2 pineapple using hybrid error correction of long reads.</title>
        <authorList>
            <person name="Redwan R.M."/>
            <person name="Saidin A."/>
            <person name="Kumar S.V."/>
        </authorList>
    </citation>
    <scope>NUCLEOTIDE SEQUENCE [LARGE SCALE GENOMIC DNA]</scope>
    <source>
        <strain evidence="3">cv. MD2</strain>
        <tissue evidence="2">Leaf</tissue>
    </source>
</reference>
<gene>
    <name evidence="2" type="ORF">ACMD2_09175</name>
</gene>
<comment type="caution">
    <text evidence="2">The sequence shown here is derived from an EMBL/GenBank/DDBJ whole genome shotgun (WGS) entry which is preliminary data.</text>
</comment>
<dbReference type="Proteomes" id="UP000092600">
    <property type="component" value="Unassembled WGS sequence"/>
</dbReference>
<name>A0A199V1F9_ANACO</name>
<evidence type="ECO:0000313" key="2">
    <source>
        <dbReference type="EMBL" id="OAY70823.1"/>
    </source>
</evidence>
<protein>
    <submittedName>
        <fullName evidence="2">Uncharacterized protein</fullName>
    </submittedName>
</protein>
<feature type="compositionally biased region" description="Basic residues" evidence="1">
    <location>
        <begin position="73"/>
        <end position="89"/>
    </location>
</feature>
<proteinExistence type="predicted"/>
<dbReference type="AlphaFoldDB" id="A0A199V1F9"/>
<accession>A0A199V1F9</accession>
<evidence type="ECO:0000256" key="1">
    <source>
        <dbReference type="SAM" id="MobiDB-lite"/>
    </source>
</evidence>
<organism evidence="2 3">
    <name type="scientific">Ananas comosus</name>
    <name type="common">Pineapple</name>
    <name type="synonym">Ananas ananas</name>
    <dbReference type="NCBI Taxonomy" id="4615"/>
    <lineage>
        <taxon>Eukaryota</taxon>
        <taxon>Viridiplantae</taxon>
        <taxon>Streptophyta</taxon>
        <taxon>Embryophyta</taxon>
        <taxon>Tracheophyta</taxon>
        <taxon>Spermatophyta</taxon>
        <taxon>Magnoliopsida</taxon>
        <taxon>Liliopsida</taxon>
        <taxon>Poales</taxon>
        <taxon>Bromeliaceae</taxon>
        <taxon>Bromelioideae</taxon>
        <taxon>Ananas</taxon>
    </lineage>
</organism>
<feature type="region of interest" description="Disordered" evidence="1">
    <location>
        <begin position="62"/>
        <end position="114"/>
    </location>
</feature>
<sequence>MVGSAAPAAISNIAITNCISPTASAIQWHNWTPRMNPPHTSRTKGRPMTLLEALSGSQSSWSLHGIAGSAHHQSPRAGRRPRPPRRRRLAGALDNKLIIGPAEGSGGTRASARD</sequence>
<evidence type="ECO:0000313" key="3">
    <source>
        <dbReference type="Proteomes" id="UP000092600"/>
    </source>
</evidence>
<dbReference type="EMBL" id="LSRQ01003765">
    <property type="protein sequence ID" value="OAY70823.1"/>
    <property type="molecule type" value="Genomic_DNA"/>
</dbReference>